<dbReference type="GO" id="GO:0003964">
    <property type="term" value="F:RNA-directed DNA polymerase activity"/>
    <property type="evidence" value="ECO:0007669"/>
    <property type="project" value="UniProtKB-KW"/>
</dbReference>
<feature type="domain" description="Integrase catalytic" evidence="14">
    <location>
        <begin position="337"/>
        <end position="497"/>
    </location>
</feature>
<keyword evidence="16" id="KW-1185">Reference proteome</keyword>
<dbReference type="GO" id="GO:0006508">
    <property type="term" value="P:proteolysis"/>
    <property type="evidence" value="ECO:0007669"/>
    <property type="project" value="UniProtKB-KW"/>
</dbReference>
<dbReference type="InterPro" id="IPR050951">
    <property type="entry name" value="Retrovirus_Pol_polyprotein"/>
</dbReference>
<keyword evidence="9" id="KW-0808">Transferase</keyword>
<evidence type="ECO:0000256" key="11">
    <source>
        <dbReference type="ARBA" id="ARBA00023172"/>
    </source>
</evidence>
<dbReference type="PROSITE" id="PS50878">
    <property type="entry name" value="RT_POL"/>
    <property type="match status" value="1"/>
</dbReference>
<keyword evidence="10" id="KW-0238">DNA-binding</keyword>
<organism evidence="15 16">
    <name type="scientific">Tilletia walkeri</name>
    <dbReference type="NCBI Taxonomy" id="117179"/>
    <lineage>
        <taxon>Eukaryota</taxon>
        <taxon>Fungi</taxon>
        <taxon>Dikarya</taxon>
        <taxon>Basidiomycota</taxon>
        <taxon>Ustilaginomycotina</taxon>
        <taxon>Exobasidiomycetes</taxon>
        <taxon>Tilletiales</taxon>
        <taxon>Tilletiaceae</taxon>
        <taxon>Tilletia</taxon>
    </lineage>
</organism>
<dbReference type="InterPro" id="IPR001584">
    <property type="entry name" value="Integrase_cat-core"/>
</dbReference>
<dbReference type="InterPro" id="IPR012337">
    <property type="entry name" value="RNaseH-like_sf"/>
</dbReference>
<dbReference type="AlphaFoldDB" id="A0A8X7N3L0"/>
<dbReference type="GO" id="GO:0003887">
    <property type="term" value="F:DNA-directed DNA polymerase activity"/>
    <property type="evidence" value="ECO:0007669"/>
    <property type="project" value="UniProtKB-KW"/>
</dbReference>
<dbReference type="Pfam" id="PF00078">
    <property type="entry name" value="RVT_1"/>
    <property type="match status" value="1"/>
</dbReference>
<comment type="caution">
    <text evidence="15">The sequence shown here is derived from an EMBL/GenBank/DDBJ whole genome shotgun (WGS) entry which is preliminary data.</text>
</comment>
<dbReference type="InterPro" id="IPR043502">
    <property type="entry name" value="DNA/RNA_pol_sf"/>
</dbReference>
<evidence type="ECO:0000256" key="5">
    <source>
        <dbReference type="ARBA" id="ARBA00022842"/>
    </source>
</evidence>
<dbReference type="InterPro" id="IPR036397">
    <property type="entry name" value="RNaseH_sf"/>
</dbReference>
<proteinExistence type="predicted"/>
<keyword evidence="12" id="KW-0511">Multifunctional enzyme</keyword>
<dbReference type="InterPro" id="IPR041577">
    <property type="entry name" value="RT_RNaseH_2"/>
</dbReference>
<evidence type="ECO:0000256" key="4">
    <source>
        <dbReference type="ARBA" id="ARBA00022801"/>
    </source>
</evidence>
<keyword evidence="6" id="KW-0694">RNA-binding</keyword>
<keyword evidence="5" id="KW-0460">Magnesium</keyword>
<evidence type="ECO:0000256" key="3">
    <source>
        <dbReference type="ARBA" id="ARBA00022750"/>
    </source>
</evidence>
<evidence type="ECO:0000256" key="6">
    <source>
        <dbReference type="ARBA" id="ARBA00022884"/>
    </source>
</evidence>
<evidence type="ECO:0000259" key="14">
    <source>
        <dbReference type="PROSITE" id="PS50994"/>
    </source>
</evidence>
<accession>A0A8X7N3L0</accession>
<dbReference type="Gene3D" id="3.30.420.10">
    <property type="entry name" value="Ribonuclease H-like superfamily/Ribonuclease H"/>
    <property type="match status" value="1"/>
</dbReference>
<dbReference type="SUPFAM" id="SSF53098">
    <property type="entry name" value="Ribonuclease H-like"/>
    <property type="match status" value="1"/>
</dbReference>
<evidence type="ECO:0000313" key="15">
    <source>
        <dbReference type="EMBL" id="KAE8265269.1"/>
    </source>
</evidence>
<keyword evidence="7" id="KW-0229">DNA integration</keyword>
<dbReference type="Gene3D" id="3.30.70.270">
    <property type="match status" value="2"/>
</dbReference>
<dbReference type="InterPro" id="IPR041588">
    <property type="entry name" value="Integrase_H2C2"/>
</dbReference>
<name>A0A8X7N3L0_9BASI</name>
<reference evidence="15" key="1">
    <citation type="submission" date="2016-04" db="EMBL/GenBank/DDBJ databases">
        <authorList>
            <person name="Nguyen H.D."/>
            <person name="Samba Siva P."/>
            <person name="Cullis J."/>
            <person name="Levesque C.A."/>
            <person name="Hambleton S."/>
        </authorList>
    </citation>
    <scope>NUCLEOTIDE SEQUENCE</scope>
    <source>
        <strain evidence="15">DAOMC 236422</strain>
    </source>
</reference>
<evidence type="ECO:0000313" key="16">
    <source>
        <dbReference type="Proteomes" id="UP000078113"/>
    </source>
</evidence>
<feature type="domain" description="Reverse transcriptase" evidence="13">
    <location>
        <begin position="1"/>
        <end position="67"/>
    </location>
</feature>
<evidence type="ECO:0000256" key="9">
    <source>
        <dbReference type="ARBA" id="ARBA00022932"/>
    </source>
</evidence>
<dbReference type="GO" id="GO:0003723">
    <property type="term" value="F:RNA binding"/>
    <property type="evidence" value="ECO:0007669"/>
    <property type="project" value="UniProtKB-KW"/>
</dbReference>
<evidence type="ECO:0000256" key="8">
    <source>
        <dbReference type="ARBA" id="ARBA00022918"/>
    </source>
</evidence>
<evidence type="ECO:0008006" key="17">
    <source>
        <dbReference type="Google" id="ProtNLM"/>
    </source>
</evidence>
<dbReference type="GO" id="GO:0015074">
    <property type="term" value="P:DNA integration"/>
    <property type="evidence" value="ECO:0007669"/>
    <property type="project" value="UniProtKB-KW"/>
</dbReference>
<dbReference type="Proteomes" id="UP000078113">
    <property type="component" value="Unassembled WGS sequence"/>
</dbReference>
<dbReference type="InterPro" id="IPR056924">
    <property type="entry name" value="SH3_Tf2-1"/>
</dbReference>
<dbReference type="FunFam" id="3.30.70.270:FF:000020">
    <property type="entry name" value="Transposon Tf2-6 polyprotein-like Protein"/>
    <property type="match status" value="1"/>
</dbReference>
<dbReference type="PANTHER" id="PTHR37984">
    <property type="entry name" value="PROTEIN CBG26694"/>
    <property type="match status" value="1"/>
</dbReference>
<dbReference type="SUPFAM" id="SSF56672">
    <property type="entry name" value="DNA/RNA polymerases"/>
    <property type="match status" value="1"/>
</dbReference>
<keyword evidence="2" id="KW-0479">Metal-binding</keyword>
<keyword evidence="8" id="KW-0695">RNA-directed DNA polymerase</keyword>
<dbReference type="GO" id="GO:0046872">
    <property type="term" value="F:metal ion binding"/>
    <property type="evidence" value="ECO:0007669"/>
    <property type="project" value="UniProtKB-KW"/>
</dbReference>
<dbReference type="Pfam" id="PF17921">
    <property type="entry name" value="Integrase_H2C2"/>
    <property type="match status" value="1"/>
</dbReference>
<gene>
    <name evidence="15" type="ORF">A4X09_0g6705</name>
</gene>
<keyword evidence="1" id="KW-0645">Protease</keyword>
<dbReference type="PANTHER" id="PTHR37984:SF5">
    <property type="entry name" value="PROTEIN NYNRIN-LIKE"/>
    <property type="match status" value="1"/>
</dbReference>
<dbReference type="InterPro" id="IPR043128">
    <property type="entry name" value="Rev_trsase/Diguanyl_cyclase"/>
</dbReference>
<dbReference type="GO" id="GO:0005634">
    <property type="term" value="C:nucleus"/>
    <property type="evidence" value="ECO:0007669"/>
    <property type="project" value="UniProtKB-ARBA"/>
</dbReference>
<dbReference type="GO" id="GO:0006310">
    <property type="term" value="P:DNA recombination"/>
    <property type="evidence" value="ECO:0007669"/>
    <property type="project" value="UniProtKB-KW"/>
</dbReference>
<keyword evidence="3" id="KW-0064">Aspartyl protease</keyword>
<evidence type="ECO:0000256" key="10">
    <source>
        <dbReference type="ARBA" id="ARBA00023125"/>
    </source>
</evidence>
<dbReference type="Pfam" id="PF24626">
    <property type="entry name" value="SH3_Tf2-1"/>
    <property type="match status" value="1"/>
</dbReference>
<evidence type="ECO:0000256" key="1">
    <source>
        <dbReference type="ARBA" id="ARBA00022670"/>
    </source>
</evidence>
<reference evidence="15" key="2">
    <citation type="journal article" date="2019" name="IMA Fungus">
        <title>Genome sequencing and comparison of five Tilletia species to identify candidate genes for the detection of regulated species infecting wheat.</title>
        <authorList>
            <person name="Nguyen H.D.T."/>
            <person name="Sultana T."/>
            <person name="Kesanakurti P."/>
            <person name="Hambleton S."/>
        </authorList>
    </citation>
    <scope>NUCLEOTIDE SEQUENCE</scope>
    <source>
        <strain evidence="15">DAOMC 236422</strain>
    </source>
</reference>
<dbReference type="Gene3D" id="1.10.340.70">
    <property type="match status" value="1"/>
</dbReference>
<keyword evidence="9" id="KW-0239">DNA-directed DNA polymerase</keyword>
<protein>
    <recommendedName>
        <fullName evidence="17">Integrase catalytic domain-containing protein</fullName>
    </recommendedName>
</protein>
<keyword evidence="9" id="KW-0548">Nucleotidyltransferase</keyword>
<dbReference type="GO" id="GO:0004190">
    <property type="term" value="F:aspartic-type endopeptidase activity"/>
    <property type="evidence" value="ECO:0007669"/>
    <property type="project" value="UniProtKB-KW"/>
</dbReference>
<evidence type="ECO:0000259" key="13">
    <source>
        <dbReference type="PROSITE" id="PS50878"/>
    </source>
</evidence>
<dbReference type="InterPro" id="IPR000477">
    <property type="entry name" value="RT_dom"/>
</dbReference>
<evidence type="ECO:0000256" key="7">
    <source>
        <dbReference type="ARBA" id="ARBA00022908"/>
    </source>
</evidence>
<keyword evidence="4" id="KW-0378">Hydrolase</keyword>
<dbReference type="Pfam" id="PF17919">
    <property type="entry name" value="RT_RNaseH_2"/>
    <property type="match status" value="1"/>
</dbReference>
<dbReference type="EMBL" id="LWDG02000463">
    <property type="protein sequence ID" value="KAE8265269.1"/>
    <property type="molecule type" value="Genomic_DNA"/>
</dbReference>
<dbReference type="PROSITE" id="PS50994">
    <property type="entry name" value="INTEGRASE"/>
    <property type="match status" value="1"/>
</dbReference>
<sequence>MDKVLGELRWKTAVVYIDDVVAATLTMEEHVETLDVILSRATRMGLKFSPAKCTFAVPSLTLLGRKVSAAGVAVWQERAKAVLDLPAPSTLRELYHVLGLFGYYRAFIPKYAERAEPLMRLTRGWRWECVGDRTRLVRKDGTVANADRELLQWGDDKNRSFSDLKRAIASPPVLAHPDPSRPYILYVDASKDAFAAVLHQVFEEDVPVAELRALQVPAPISIERWRVWLGVDRFFGPILRSAETDPRPDSEWVLEDGILVRRVDGRLALPESAVPVVLRSIHDDNGHFGYTKTFLAASKHFWRPRLAELVRAWVRHCRSCQSQKLGRRVGELDVERDAQMPFEAIAFDLVLGFPRTRAGNDAVLVLFDVFSRMVLLEPCKSTIDAVGIAAIISDRILRQGWRPRRLISDSEARVTGRVMQALAASLNARATPSPPHHQQANVVERAVQTVQQALRALTATSAAHWDRRAVPAVELAMNSTPNVTTGYSPFDLVFIAHPGPVHALFDSSLGDGEESFDDKLLAATERLGDARRAIDAARAQQKRRYDASRMPLPVLRVGDEVFVRLRDRPVPGHGQGKLDPRKLGPFRVSEVLSPHRVRLDLSEDLGIYTSQV</sequence>
<evidence type="ECO:0000256" key="2">
    <source>
        <dbReference type="ARBA" id="ARBA00022723"/>
    </source>
</evidence>
<dbReference type="GO" id="GO:0003677">
    <property type="term" value="F:DNA binding"/>
    <property type="evidence" value="ECO:0007669"/>
    <property type="project" value="UniProtKB-KW"/>
</dbReference>
<keyword evidence="11" id="KW-0233">DNA recombination</keyword>
<evidence type="ECO:0000256" key="12">
    <source>
        <dbReference type="ARBA" id="ARBA00023268"/>
    </source>
</evidence>